<sequence length="131" mass="14375">MAELCNTALLIVFIDYAFFKKIRRMETAAGNLYKERLVRGFCHLYAGQREAVDVTSGAVARRRTGNVHGKGGSMHMYNKNFFGGNGIVGAQQAIGAGLAFAQKYNKKKNVSFTLFGDGAANQGQLYEGCYF</sequence>
<evidence type="ECO:0000256" key="4">
    <source>
        <dbReference type="ARBA" id="ARBA00023052"/>
    </source>
</evidence>
<dbReference type="SUPFAM" id="SSF52518">
    <property type="entry name" value="Thiamin diphosphate-binding fold (THDP-binding)"/>
    <property type="match status" value="1"/>
</dbReference>
<protein>
    <submittedName>
        <fullName evidence="8">E1_dh domain-containing protein</fullName>
    </submittedName>
</protein>
<dbReference type="InterPro" id="IPR050642">
    <property type="entry name" value="PDH_E1_Alpha_Subunit"/>
</dbReference>
<dbReference type="Pfam" id="PF00676">
    <property type="entry name" value="E1_dh"/>
    <property type="match status" value="1"/>
</dbReference>
<dbReference type="OrthoDB" id="10256198at2759"/>
<evidence type="ECO:0000313" key="6">
    <source>
        <dbReference type="EMBL" id="VDN41265.1"/>
    </source>
</evidence>
<evidence type="ECO:0000313" key="7">
    <source>
        <dbReference type="Proteomes" id="UP000271098"/>
    </source>
</evidence>
<dbReference type="Proteomes" id="UP000271098">
    <property type="component" value="Unassembled WGS sequence"/>
</dbReference>
<organism evidence="8">
    <name type="scientific">Gongylonema pulchrum</name>
    <dbReference type="NCBI Taxonomy" id="637853"/>
    <lineage>
        <taxon>Eukaryota</taxon>
        <taxon>Metazoa</taxon>
        <taxon>Ecdysozoa</taxon>
        <taxon>Nematoda</taxon>
        <taxon>Chromadorea</taxon>
        <taxon>Rhabditida</taxon>
        <taxon>Spirurina</taxon>
        <taxon>Spiruromorpha</taxon>
        <taxon>Spiruroidea</taxon>
        <taxon>Gongylonematidae</taxon>
        <taxon>Gongylonema</taxon>
    </lineage>
</organism>
<dbReference type="InterPro" id="IPR029061">
    <property type="entry name" value="THDP-binding"/>
</dbReference>
<evidence type="ECO:0000256" key="1">
    <source>
        <dbReference type="ARBA" id="ARBA00001964"/>
    </source>
</evidence>
<dbReference type="AlphaFoldDB" id="A0A183EQQ2"/>
<reference evidence="6 7" key="2">
    <citation type="submission" date="2018-11" db="EMBL/GenBank/DDBJ databases">
        <authorList>
            <consortium name="Pathogen Informatics"/>
        </authorList>
    </citation>
    <scope>NUCLEOTIDE SEQUENCE [LARGE SCALE GENOMIC DNA]</scope>
</reference>
<keyword evidence="7" id="KW-1185">Reference proteome</keyword>
<dbReference type="InterPro" id="IPR001017">
    <property type="entry name" value="DH_E1"/>
</dbReference>
<evidence type="ECO:0000256" key="3">
    <source>
        <dbReference type="ARBA" id="ARBA00023002"/>
    </source>
</evidence>
<evidence type="ECO:0000259" key="5">
    <source>
        <dbReference type="Pfam" id="PF00676"/>
    </source>
</evidence>
<reference evidence="8" key="1">
    <citation type="submission" date="2016-06" db="UniProtKB">
        <authorList>
            <consortium name="WormBaseParasite"/>
        </authorList>
    </citation>
    <scope>IDENTIFICATION</scope>
</reference>
<evidence type="ECO:0000313" key="8">
    <source>
        <dbReference type="WBParaSite" id="GPUH_0002332301-mRNA-1"/>
    </source>
</evidence>
<accession>A0A183EQQ2</accession>
<comment type="cofactor">
    <cofactor evidence="1">
        <name>thiamine diphosphate</name>
        <dbReference type="ChEBI" id="CHEBI:58937"/>
    </cofactor>
</comment>
<name>A0A183EQQ2_9BILA</name>
<evidence type="ECO:0000256" key="2">
    <source>
        <dbReference type="ARBA" id="ARBA00022946"/>
    </source>
</evidence>
<feature type="domain" description="Dehydrogenase E1 component" evidence="5">
    <location>
        <begin position="56"/>
        <end position="130"/>
    </location>
</feature>
<dbReference type="GO" id="GO:0006086">
    <property type="term" value="P:pyruvate decarboxylation to acetyl-CoA"/>
    <property type="evidence" value="ECO:0007669"/>
    <property type="project" value="TreeGrafter"/>
</dbReference>
<dbReference type="WBParaSite" id="GPUH_0002332301-mRNA-1">
    <property type="protein sequence ID" value="GPUH_0002332301-mRNA-1"/>
    <property type="gene ID" value="GPUH_0002332301"/>
</dbReference>
<keyword evidence="2" id="KW-0809">Transit peptide</keyword>
<dbReference type="Gene3D" id="3.40.50.970">
    <property type="match status" value="2"/>
</dbReference>
<proteinExistence type="predicted"/>
<dbReference type="EMBL" id="UYRT01097407">
    <property type="protein sequence ID" value="VDN41265.1"/>
    <property type="molecule type" value="Genomic_DNA"/>
</dbReference>
<dbReference type="PANTHER" id="PTHR11516:SF60">
    <property type="entry name" value="PYRUVATE DEHYDROGENASE E1 COMPONENT SUBUNIT ALPHA"/>
    <property type="match status" value="1"/>
</dbReference>
<dbReference type="GO" id="GO:0004739">
    <property type="term" value="F:pyruvate dehydrogenase (acetyl-transferring) activity"/>
    <property type="evidence" value="ECO:0007669"/>
    <property type="project" value="TreeGrafter"/>
</dbReference>
<dbReference type="PANTHER" id="PTHR11516">
    <property type="entry name" value="PYRUVATE DEHYDROGENASE E1 COMPONENT, ALPHA SUBUNIT BACTERIAL AND ORGANELLAR"/>
    <property type="match status" value="1"/>
</dbReference>
<keyword evidence="3" id="KW-0560">Oxidoreductase</keyword>
<gene>
    <name evidence="6" type="ORF">GPUH_LOCUS23294</name>
</gene>
<keyword evidence="4" id="KW-0786">Thiamine pyrophosphate</keyword>